<evidence type="ECO:0000313" key="1">
    <source>
        <dbReference type="EMBL" id="MCD7473492.1"/>
    </source>
</evidence>
<evidence type="ECO:0000313" key="2">
    <source>
        <dbReference type="Proteomes" id="UP000823775"/>
    </source>
</evidence>
<organism evidence="1 2">
    <name type="scientific">Datura stramonium</name>
    <name type="common">Jimsonweed</name>
    <name type="synonym">Common thornapple</name>
    <dbReference type="NCBI Taxonomy" id="4076"/>
    <lineage>
        <taxon>Eukaryota</taxon>
        <taxon>Viridiplantae</taxon>
        <taxon>Streptophyta</taxon>
        <taxon>Embryophyta</taxon>
        <taxon>Tracheophyta</taxon>
        <taxon>Spermatophyta</taxon>
        <taxon>Magnoliopsida</taxon>
        <taxon>eudicotyledons</taxon>
        <taxon>Gunneridae</taxon>
        <taxon>Pentapetalae</taxon>
        <taxon>asterids</taxon>
        <taxon>lamiids</taxon>
        <taxon>Solanales</taxon>
        <taxon>Solanaceae</taxon>
        <taxon>Solanoideae</taxon>
        <taxon>Datureae</taxon>
        <taxon>Datura</taxon>
    </lineage>
</organism>
<accession>A0ABS8TSU7</accession>
<proteinExistence type="predicted"/>
<gene>
    <name evidence="1" type="ORF">HAX54_015393</name>
</gene>
<reference evidence="1 2" key="1">
    <citation type="journal article" date="2021" name="BMC Genomics">
        <title>Datura genome reveals duplications of psychoactive alkaloid biosynthetic genes and high mutation rate following tissue culture.</title>
        <authorList>
            <person name="Rajewski A."/>
            <person name="Carter-House D."/>
            <person name="Stajich J."/>
            <person name="Litt A."/>
        </authorList>
    </citation>
    <scope>NUCLEOTIDE SEQUENCE [LARGE SCALE GENOMIC DNA]</scope>
    <source>
        <strain evidence="1">AR-01</strain>
    </source>
</reference>
<dbReference type="Proteomes" id="UP000823775">
    <property type="component" value="Unassembled WGS sequence"/>
</dbReference>
<name>A0ABS8TSU7_DATST</name>
<comment type="caution">
    <text evidence="1">The sequence shown here is derived from an EMBL/GenBank/DDBJ whole genome shotgun (WGS) entry which is preliminary data.</text>
</comment>
<protein>
    <submittedName>
        <fullName evidence="1">Uncharacterized protein</fullName>
    </submittedName>
</protein>
<sequence>MRMIFYGDEVIEISDDEIEDGNGRKEESLGVEEKFVETNGEGRKVNMNAIVYDEGTEGENFEVERNHDTEFHNEKNDDYYVEDKDDISMALQRTFDD</sequence>
<dbReference type="EMBL" id="JACEIK010001980">
    <property type="protein sequence ID" value="MCD7473492.1"/>
    <property type="molecule type" value="Genomic_DNA"/>
</dbReference>
<keyword evidence="2" id="KW-1185">Reference proteome</keyword>